<proteinExistence type="predicted"/>
<dbReference type="InterPro" id="IPR000421">
    <property type="entry name" value="FA58C"/>
</dbReference>
<dbReference type="KEGG" id="tsr:106544206"/>
<dbReference type="Proteomes" id="UP000504617">
    <property type="component" value="Unplaced"/>
</dbReference>
<dbReference type="PROSITE" id="PS50022">
    <property type="entry name" value="FA58C_3"/>
    <property type="match status" value="1"/>
</dbReference>
<evidence type="ECO:0000256" key="1">
    <source>
        <dbReference type="ARBA" id="ARBA00023157"/>
    </source>
</evidence>
<evidence type="ECO:0000259" key="2">
    <source>
        <dbReference type="PROSITE" id="PS50022"/>
    </source>
</evidence>
<dbReference type="SUPFAM" id="SSF49785">
    <property type="entry name" value="Galactose-binding domain-like"/>
    <property type="match status" value="1"/>
</dbReference>
<dbReference type="Pfam" id="PF00754">
    <property type="entry name" value="F5_F8_type_C"/>
    <property type="match status" value="1"/>
</dbReference>
<dbReference type="CDD" id="cd00057">
    <property type="entry name" value="FA58C"/>
    <property type="match status" value="1"/>
</dbReference>
<dbReference type="InterPro" id="IPR050633">
    <property type="entry name" value="Neuropilin_MCO_CoagFactor"/>
</dbReference>
<dbReference type="PROSITE" id="PS01286">
    <property type="entry name" value="FA58C_2"/>
    <property type="match status" value="1"/>
</dbReference>
<dbReference type="Gene3D" id="2.60.120.260">
    <property type="entry name" value="Galactose-binding domain-like"/>
    <property type="match status" value="1"/>
</dbReference>
<dbReference type="GO" id="GO:0005886">
    <property type="term" value="C:plasma membrane"/>
    <property type="evidence" value="ECO:0007669"/>
    <property type="project" value="TreeGrafter"/>
</dbReference>
<dbReference type="GeneID" id="106544206"/>
<dbReference type="OrthoDB" id="2121828at2759"/>
<dbReference type="GO" id="GO:0038023">
    <property type="term" value="F:signaling receptor activity"/>
    <property type="evidence" value="ECO:0007669"/>
    <property type="project" value="TreeGrafter"/>
</dbReference>
<dbReference type="RefSeq" id="XP_013915887.1">
    <property type="nucleotide sequence ID" value="XM_014060412.1"/>
</dbReference>
<evidence type="ECO:0000313" key="3">
    <source>
        <dbReference type="Proteomes" id="UP000504617"/>
    </source>
</evidence>
<feature type="domain" description="F5/8 type C" evidence="2">
    <location>
        <begin position="28"/>
        <end position="132"/>
    </location>
</feature>
<accession>A0A6I9XPF9</accession>
<keyword evidence="3" id="KW-1185">Reference proteome</keyword>
<reference evidence="4" key="1">
    <citation type="submission" date="2025-08" db="UniProtKB">
        <authorList>
            <consortium name="RefSeq"/>
        </authorList>
    </citation>
    <scope>IDENTIFICATION</scope>
    <source>
        <tissue evidence="4">Skeletal muscle</tissue>
    </source>
</reference>
<organism evidence="3 4">
    <name type="scientific">Thamnophis sirtalis</name>
    <dbReference type="NCBI Taxonomy" id="35019"/>
    <lineage>
        <taxon>Eukaryota</taxon>
        <taxon>Metazoa</taxon>
        <taxon>Chordata</taxon>
        <taxon>Craniata</taxon>
        <taxon>Vertebrata</taxon>
        <taxon>Euteleostomi</taxon>
        <taxon>Lepidosauria</taxon>
        <taxon>Squamata</taxon>
        <taxon>Bifurcata</taxon>
        <taxon>Unidentata</taxon>
        <taxon>Episquamata</taxon>
        <taxon>Toxicofera</taxon>
        <taxon>Serpentes</taxon>
        <taxon>Colubroidea</taxon>
        <taxon>Colubridae</taxon>
        <taxon>Natricinae</taxon>
        <taxon>Thamnophis</taxon>
    </lineage>
</organism>
<dbReference type="InterPro" id="IPR008979">
    <property type="entry name" value="Galactose-bd-like_sf"/>
</dbReference>
<dbReference type="CTD" id="2157"/>
<dbReference type="PANTHER" id="PTHR46806">
    <property type="entry name" value="F5/8 TYPE C DOMAIN-CONTAINING PROTEIN"/>
    <property type="match status" value="1"/>
</dbReference>
<gene>
    <name evidence="4" type="primary">F8</name>
</gene>
<dbReference type="PANTHER" id="PTHR46806:SF7">
    <property type="entry name" value="COAGULATION FACTOR VIII"/>
    <property type="match status" value="1"/>
</dbReference>
<sequence length="139" mass="16437">MTVKCHFCLMDKCPEKLCFLKEKSVLLLQVDLLQPKIIHGIKTQGARQKFSNYYISQFVIFYSLDGENWKSYKGNSTSSQMVIIFPQVFQGNRDYLQPVMNFLDVPFFAKYLRIHPLKWNKYIALRMEVLGCDTEQMDY</sequence>
<dbReference type="SMART" id="SM00231">
    <property type="entry name" value="FA58C"/>
    <property type="match status" value="1"/>
</dbReference>
<name>A0A6I9XPF9_9SAUR</name>
<evidence type="ECO:0000313" key="4">
    <source>
        <dbReference type="RefSeq" id="XP_013915887.1"/>
    </source>
</evidence>
<dbReference type="AlphaFoldDB" id="A0A6I9XPF9"/>
<protein>
    <submittedName>
        <fullName evidence="4">Coagulation factor VIII</fullName>
    </submittedName>
</protein>
<keyword evidence="1" id="KW-1015">Disulfide bond</keyword>